<evidence type="ECO:0000256" key="3">
    <source>
        <dbReference type="ARBA" id="ARBA00022692"/>
    </source>
</evidence>
<keyword evidence="3 7" id="KW-0812">Transmembrane</keyword>
<dbReference type="InterPro" id="IPR025857">
    <property type="entry name" value="MacB_PCD"/>
</dbReference>
<dbReference type="Pfam" id="PF02687">
    <property type="entry name" value="FtsX"/>
    <property type="match status" value="1"/>
</dbReference>
<sequence>MDSLQEILFSLRQNKLRTALTAFGVFWGILMLILLLGAGRGMQNAFAEGWSNDVSDSIWIFPSTTSVPYLGLPIGRQIALTDSDMVAVRQQIPGVGYLSSENPLGSFINSDISVTYGPKSGSFGVLGVADQYFNIKEKVRFDDGRRLNRLDQDDNRKVVVIGTRVSERLFTTHAEAMGKEILINGISFKVIGLFYDKGNQGRMSERLYMPVSAFKKSFGGGQEVALITVRPKPGVDGIKLEEDILALLKQRHKIAPDDVRAIEVSNKAREAEDINAMFTGLNMFIWLVGIGTLLAGIVGVSNIMIITVKERTREIGIRKALGANPASIVWSLLFESVLVTSVAGYGGLVLGVGILEGVAALLTSLKIELPFFQQPEIDLSIAISALVLLILAGVLAGLMPALRAARIMPVEAMKAE</sequence>
<comment type="caution">
    <text evidence="10">The sequence shown here is derived from an EMBL/GenBank/DDBJ whole genome shotgun (WGS) entry which is preliminary data.</text>
</comment>
<dbReference type="Proteomes" id="UP000216101">
    <property type="component" value="Unassembled WGS sequence"/>
</dbReference>
<dbReference type="PANTHER" id="PTHR30572">
    <property type="entry name" value="MEMBRANE COMPONENT OF TRANSPORTER-RELATED"/>
    <property type="match status" value="1"/>
</dbReference>
<dbReference type="PANTHER" id="PTHR30572:SF4">
    <property type="entry name" value="ABC TRANSPORTER PERMEASE YTRF"/>
    <property type="match status" value="1"/>
</dbReference>
<keyword evidence="11" id="KW-1185">Reference proteome</keyword>
<evidence type="ECO:0000313" key="11">
    <source>
        <dbReference type="Proteomes" id="UP000216101"/>
    </source>
</evidence>
<feature type="transmembrane region" description="Helical" evidence="7">
    <location>
        <begin position="377"/>
        <end position="399"/>
    </location>
</feature>
<feature type="transmembrane region" description="Helical" evidence="7">
    <location>
        <begin position="320"/>
        <end position="339"/>
    </location>
</feature>
<dbReference type="GO" id="GO:0022857">
    <property type="term" value="F:transmembrane transporter activity"/>
    <property type="evidence" value="ECO:0007669"/>
    <property type="project" value="TreeGrafter"/>
</dbReference>
<dbReference type="InterPro" id="IPR003838">
    <property type="entry name" value="ABC3_permease_C"/>
</dbReference>
<feature type="domain" description="MacB-like periplasmic core" evidence="9">
    <location>
        <begin position="18"/>
        <end position="245"/>
    </location>
</feature>
<dbReference type="RefSeq" id="WP_094984935.1">
    <property type="nucleotide sequence ID" value="NZ_NHNI01000001.1"/>
</dbReference>
<dbReference type="InterPro" id="IPR050250">
    <property type="entry name" value="Macrolide_Exporter_MacB"/>
</dbReference>
<proteinExistence type="inferred from homology"/>
<keyword evidence="5 7" id="KW-0472">Membrane</keyword>
<dbReference type="GO" id="GO:0005886">
    <property type="term" value="C:plasma membrane"/>
    <property type="evidence" value="ECO:0007669"/>
    <property type="project" value="UniProtKB-SubCell"/>
</dbReference>
<name>A0A266QD26_9GAMM</name>
<feature type="domain" description="ABC3 transporter permease C-terminal" evidence="8">
    <location>
        <begin position="287"/>
        <end position="407"/>
    </location>
</feature>
<evidence type="ECO:0000256" key="7">
    <source>
        <dbReference type="SAM" id="Phobius"/>
    </source>
</evidence>
<evidence type="ECO:0000256" key="1">
    <source>
        <dbReference type="ARBA" id="ARBA00004651"/>
    </source>
</evidence>
<evidence type="ECO:0000313" key="10">
    <source>
        <dbReference type="EMBL" id="OZY87546.1"/>
    </source>
</evidence>
<comment type="subcellular location">
    <subcellularLocation>
        <location evidence="1">Cell membrane</location>
        <topology evidence="1">Multi-pass membrane protein</topology>
    </subcellularLocation>
</comment>
<dbReference type="EMBL" id="NHNI01000001">
    <property type="protein sequence ID" value="OZY87546.1"/>
    <property type="molecule type" value="Genomic_DNA"/>
</dbReference>
<evidence type="ECO:0000256" key="6">
    <source>
        <dbReference type="ARBA" id="ARBA00038076"/>
    </source>
</evidence>
<accession>A0A266QD26</accession>
<keyword evidence="4 7" id="KW-1133">Transmembrane helix</keyword>
<dbReference type="Pfam" id="PF12704">
    <property type="entry name" value="MacB_PCD"/>
    <property type="match status" value="1"/>
</dbReference>
<evidence type="ECO:0000259" key="8">
    <source>
        <dbReference type="Pfam" id="PF02687"/>
    </source>
</evidence>
<evidence type="ECO:0000256" key="2">
    <source>
        <dbReference type="ARBA" id="ARBA00022475"/>
    </source>
</evidence>
<feature type="transmembrane region" description="Helical" evidence="7">
    <location>
        <begin position="20"/>
        <end position="38"/>
    </location>
</feature>
<comment type="similarity">
    <text evidence="6">Belongs to the ABC-4 integral membrane protein family.</text>
</comment>
<reference evidence="11" key="1">
    <citation type="submission" date="2017-05" db="EMBL/GenBank/DDBJ databases">
        <authorList>
            <person name="Barney B.M."/>
        </authorList>
    </citation>
    <scope>NUCLEOTIDE SEQUENCE [LARGE SCALE GENOMIC DNA]</scope>
    <source>
        <strain evidence="11">PSBB022</strain>
    </source>
</reference>
<feature type="transmembrane region" description="Helical" evidence="7">
    <location>
        <begin position="283"/>
        <end position="308"/>
    </location>
</feature>
<evidence type="ECO:0000259" key="9">
    <source>
        <dbReference type="Pfam" id="PF12704"/>
    </source>
</evidence>
<dbReference type="STRING" id="1209072.GCA_000766945_01953"/>
<evidence type="ECO:0000256" key="5">
    <source>
        <dbReference type="ARBA" id="ARBA00023136"/>
    </source>
</evidence>
<keyword evidence="2" id="KW-1003">Cell membrane</keyword>
<protein>
    <submittedName>
        <fullName evidence="10">ABC transporter permease</fullName>
    </submittedName>
</protein>
<evidence type="ECO:0000256" key="4">
    <source>
        <dbReference type="ARBA" id="ARBA00022989"/>
    </source>
</evidence>
<organism evidence="10 11">
    <name type="scientific">Cellvibrio mixtus</name>
    <dbReference type="NCBI Taxonomy" id="39650"/>
    <lineage>
        <taxon>Bacteria</taxon>
        <taxon>Pseudomonadati</taxon>
        <taxon>Pseudomonadota</taxon>
        <taxon>Gammaproteobacteria</taxon>
        <taxon>Cellvibrionales</taxon>
        <taxon>Cellvibrionaceae</taxon>
        <taxon>Cellvibrio</taxon>
    </lineage>
</organism>
<gene>
    <name evidence="10" type="ORF">CBP51_11415</name>
</gene>
<dbReference type="AlphaFoldDB" id="A0A266QD26"/>